<keyword evidence="9" id="KW-0969">Cilium</keyword>
<evidence type="ECO:0000256" key="1">
    <source>
        <dbReference type="ARBA" id="ARBA00009226"/>
    </source>
</evidence>
<evidence type="ECO:0000256" key="7">
    <source>
        <dbReference type="RuleBase" id="RU362074"/>
    </source>
</evidence>
<dbReference type="InterPro" id="IPR012826">
    <property type="entry name" value="FliN"/>
</dbReference>
<sequence>MSDTIVENVDVETGATIKTADAANFARVEAPDKKNAGDTMGDDRNLDTILGIPVNIQVVLGSATMLVSNLLKLGRGAVIPLNHRVGEPIDIVVNGRVIARGEVVVVEDDNSRFGVSLTEIISSQTSPLEI</sequence>
<evidence type="ECO:0000256" key="4">
    <source>
        <dbReference type="ARBA" id="ARBA00022500"/>
    </source>
</evidence>
<dbReference type="PANTHER" id="PTHR43484">
    <property type="match status" value="1"/>
</dbReference>
<dbReference type="PRINTS" id="PR00956">
    <property type="entry name" value="FLGMOTORFLIN"/>
</dbReference>
<keyword evidence="5 7" id="KW-0283">Flagellar rotation</keyword>
<dbReference type="EMBL" id="CXWD01000001">
    <property type="protein sequence ID" value="CTQ64120.1"/>
    <property type="molecule type" value="Genomic_DNA"/>
</dbReference>
<gene>
    <name evidence="9" type="primary">fliN_1</name>
    <name evidence="9" type="ORF">LAX5112_00185</name>
</gene>
<keyword evidence="6 7" id="KW-0472">Membrane</keyword>
<evidence type="ECO:0000313" key="10">
    <source>
        <dbReference type="Proteomes" id="UP000053235"/>
    </source>
</evidence>
<keyword evidence="7" id="KW-0975">Bacterial flagellum</keyword>
<dbReference type="Gene3D" id="2.30.330.10">
    <property type="entry name" value="SpoA-like"/>
    <property type="match status" value="1"/>
</dbReference>
<dbReference type="SUPFAM" id="SSF101801">
    <property type="entry name" value="Surface presentation of antigens (SPOA)"/>
    <property type="match status" value="1"/>
</dbReference>
<evidence type="ECO:0000256" key="5">
    <source>
        <dbReference type="ARBA" id="ARBA00022779"/>
    </source>
</evidence>
<keyword evidence="10" id="KW-1185">Reference proteome</keyword>
<proteinExistence type="inferred from homology"/>
<keyword evidence="9" id="KW-0966">Cell projection</keyword>
<feature type="domain" description="Flagellar motor switch protein FliN-like C-terminal" evidence="8">
    <location>
        <begin position="49"/>
        <end position="121"/>
    </location>
</feature>
<organism evidence="9 10">
    <name type="scientific">Roseibium alexandrii</name>
    <dbReference type="NCBI Taxonomy" id="388408"/>
    <lineage>
        <taxon>Bacteria</taxon>
        <taxon>Pseudomonadati</taxon>
        <taxon>Pseudomonadota</taxon>
        <taxon>Alphaproteobacteria</taxon>
        <taxon>Hyphomicrobiales</taxon>
        <taxon>Stappiaceae</taxon>
        <taxon>Roseibium</taxon>
    </lineage>
</organism>
<dbReference type="STRING" id="388408.LAX5112_00185"/>
<dbReference type="InterPro" id="IPR036429">
    <property type="entry name" value="SpoA-like_sf"/>
</dbReference>
<comment type="function">
    <text evidence="7">FliN is one of three proteins (FliG, FliN, FliM) that form the rotor-mounted switch complex (C ring), located at the base of the basal body. This complex interacts with the CheY and CheZ chemotaxis proteins, in addition to contacting components of the motor that determine the direction of flagellar rotation.</text>
</comment>
<keyword evidence="3 7" id="KW-1003">Cell membrane</keyword>
<dbReference type="InterPro" id="IPR001543">
    <property type="entry name" value="FliN-like_C"/>
</dbReference>
<evidence type="ECO:0000259" key="8">
    <source>
        <dbReference type="Pfam" id="PF01052"/>
    </source>
</evidence>
<protein>
    <recommendedName>
        <fullName evidence="2 7">Flagellar motor switch protein FliN</fullName>
    </recommendedName>
</protein>
<dbReference type="GO" id="GO:0005886">
    <property type="term" value="C:plasma membrane"/>
    <property type="evidence" value="ECO:0007669"/>
    <property type="project" value="UniProtKB-SubCell"/>
</dbReference>
<accession>A0A0M6ZPR8</accession>
<dbReference type="InterPro" id="IPR051469">
    <property type="entry name" value="FliN/MopA/SpaO"/>
</dbReference>
<dbReference type="OrthoDB" id="9790303at2"/>
<evidence type="ECO:0000256" key="6">
    <source>
        <dbReference type="ARBA" id="ARBA00023136"/>
    </source>
</evidence>
<dbReference type="GO" id="GO:0006935">
    <property type="term" value="P:chemotaxis"/>
    <property type="evidence" value="ECO:0007669"/>
    <property type="project" value="UniProtKB-KW"/>
</dbReference>
<comment type="subcellular location">
    <subcellularLocation>
        <location evidence="7">Cell membrane</location>
        <topology evidence="7">Peripheral membrane protein</topology>
        <orientation evidence="7">Cytoplasmic side</orientation>
    </subcellularLocation>
    <subcellularLocation>
        <location evidence="7">Bacterial flagellum basal body</location>
    </subcellularLocation>
</comment>
<dbReference type="GO" id="GO:0009425">
    <property type="term" value="C:bacterial-type flagellum basal body"/>
    <property type="evidence" value="ECO:0007669"/>
    <property type="project" value="UniProtKB-SubCell"/>
</dbReference>
<evidence type="ECO:0000256" key="3">
    <source>
        <dbReference type="ARBA" id="ARBA00022475"/>
    </source>
</evidence>
<keyword evidence="9" id="KW-0282">Flagellum</keyword>
<dbReference type="GO" id="GO:0003774">
    <property type="term" value="F:cytoskeletal motor activity"/>
    <property type="evidence" value="ECO:0007669"/>
    <property type="project" value="UniProtKB-UniRule"/>
</dbReference>
<evidence type="ECO:0000313" key="9">
    <source>
        <dbReference type="EMBL" id="CTQ64120.1"/>
    </source>
</evidence>
<dbReference type="GO" id="GO:0071973">
    <property type="term" value="P:bacterial-type flagellum-dependent cell motility"/>
    <property type="evidence" value="ECO:0007669"/>
    <property type="project" value="UniProtKB-UniRule"/>
</dbReference>
<dbReference type="NCBIfam" id="TIGR02480">
    <property type="entry name" value="fliN"/>
    <property type="match status" value="1"/>
</dbReference>
<dbReference type="Proteomes" id="UP000053235">
    <property type="component" value="Unassembled WGS sequence"/>
</dbReference>
<comment type="similarity">
    <text evidence="1 7">Belongs to the FliN/MopA/SpaO family.</text>
</comment>
<dbReference type="InterPro" id="IPR001172">
    <property type="entry name" value="FliN_T3SS_HrcQb"/>
</dbReference>
<name>A0A0M6ZPR8_9HYPH</name>
<dbReference type="Pfam" id="PF01052">
    <property type="entry name" value="FliMN_C"/>
    <property type="match status" value="1"/>
</dbReference>
<dbReference type="AlphaFoldDB" id="A0A0M6ZPR8"/>
<evidence type="ECO:0000256" key="2">
    <source>
        <dbReference type="ARBA" id="ARBA00021897"/>
    </source>
</evidence>
<reference evidence="10" key="1">
    <citation type="submission" date="2015-07" db="EMBL/GenBank/DDBJ databases">
        <authorList>
            <person name="Rodrigo-Torres Lidia"/>
            <person name="Arahal R.David."/>
        </authorList>
    </citation>
    <scope>NUCLEOTIDE SEQUENCE [LARGE SCALE GENOMIC DNA]</scope>
    <source>
        <strain evidence="10">CECT 5112</strain>
    </source>
</reference>
<keyword evidence="4 7" id="KW-0145">Chemotaxis</keyword>
<dbReference type="PANTHER" id="PTHR43484:SF1">
    <property type="entry name" value="FLAGELLAR MOTOR SWITCH PROTEIN FLIN"/>
    <property type="match status" value="1"/>
</dbReference>